<dbReference type="CDD" id="cd00090">
    <property type="entry name" value="HTH_ARSR"/>
    <property type="match status" value="1"/>
</dbReference>
<dbReference type="SUPFAM" id="SSF46785">
    <property type="entry name" value="Winged helix' DNA-binding domain"/>
    <property type="match status" value="1"/>
</dbReference>
<dbReference type="GO" id="GO:0003700">
    <property type="term" value="F:DNA-binding transcription factor activity"/>
    <property type="evidence" value="ECO:0007669"/>
    <property type="project" value="InterPro"/>
</dbReference>
<comment type="caution">
    <text evidence="6">The sequence shown here is derived from an EMBL/GenBank/DDBJ whole genome shotgun (WGS) entry which is preliminary data.</text>
</comment>
<evidence type="ECO:0000256" key="2">
    <source>
        <dbReference type="ARBA" id="ARBA00023015"/>
    </source>
</evidence>
<protein>
    <submittedName>
        <fullName evidence="6">Transcriptional regulator, LysR family</fullName>
    </submittedName>
</protein>
<dbReference type="PROSITE" id="PS50931">
    <property type="entry name" value="HTH_LYSR"/>
    <property type="match status" value="1"/>
</dbReference>
<reference evidence="6 7" key="1">
    <citation type="submission" date="2014-11" db="EMBL/GenBank/DDBJ databases">
        <title>Draft Genome Sequence of Brevibacterium linens AE038-8.</title>
        <authorList>
            <person name="Maizel D."/>
            <person name="Utturkar S.M."/>
            <person name="Brown S.D."/>
            <person name="Ferrero M."/>
            <person name="Rosen B.P."/>
        </authorList>
    </citation>
    <scope>NUCLEOTIDE SEQUENCE [LARGE SCALE GENOMIC DNA]</scope>
    <source>
        <strain evidence="6 7">AE038-8</strain>
    </source>
</reference>
<dbReference type="PANTHER" id="PTHR30346:SF29">
    <property type="entry name" value="LYSR SUBSTRATE-BINDING"/>
    <property type="match status" value="1"/>
</dbReference>
<dbReference type="InterPro" id="IPR036388">
    <property type="entry name" value="WH-like_DNA-bd_sf"/>
</dbReference>
<evidence type="ECO:0000256" key="1">
    <source>
        <dbReference type="ARBA" id="ARBA00009437"/>
    </source>
</evidence>
<dbReference type="InterPro" id="IPR005119">
    <property type="entry name" value="LysR_subst-bd"/>
</dbReference>
<dbReference type="PATRIC" id="fig|1703.6.peg.3071"/>
<gene>
    <name evidence="6" type="ORF">AE0388_3114</name>
</gene>
<evidence type="ECO:0000313" key="6">
    <source>
        <dbReference type="EMBL" id="KHS51042.1"/>
    </source>
</evidence>
<dbReference type="PANTHER" id="PTHR30346">
    <property type="entry name" value="TRANSCRIPTIONAL DUAL REGULATOR HCAR-RELATED"/>
    <property type="match status" value="1"/>
</dbReference>
<dbReference type="Pfam" id="PF00126">
    <property type="entry name" value="HTH_1"/>
    <property type="match status" value="1"/>
</dbReference>
<feature type="domain" description="HTH lysR-type" evidence="5">
    <location>
        <begin position="21"/>
        <end position="78"/>
    </location>
</feature>
<comment type="similarity">
    <text evidence="1">Belongs to the LysR transcriptional regulatory family.</text>
</comment>
<dbReference type="InterPro" id="IPR000847">
    <property type="entry name" value="LysR_HTH_N"/>
</dbReference>
<sequence>MKEKRTLLHDCTSYAYGSIVYNVAHLKSFKSVALTGSVRSAAQHLGLSPSAVSHHLKLLEQDTGLTLFQRQGRGLCLTDTGSAIMSDVDSVLESSGRLGQRISDLHENRIGRLSIGYFATAGTRWLPELVAYLENRHPDVTVQLNLAEGPWDEFHSDLHLVISETATPQFPPQVKGHFLTEDPYVVAVPDDHPLASRTEVSLSELERYPWIDNDTGDGPCRTILFDACSRAGVRVHFKHEAHSFVTALHMVSRGLGLTLLPRLGVDPLPPGVAVIRLAAPEPIRYIHAISDPGHPQQDLIEDAVTALCELATS</sequence>
<dbReference type="EMBL" id="JTJZ01000022">
    <property type="protein sequence ID" value="KHS51042.1"/>
    <property type="molecule type" value="Genomic_DNA"/>
</dbReference>
<dbReference type="Proteomes" id="UP000031488">
    <property type="component" value="Unassembled WGS sequence"/>
</dbReference>
<name>A0A0B8ZX53_BRELN</name>
<accession>A0A0B8ZX53</accession>
<keyword evidence="3" id="KW-0238">DNA-binding</keyword>
<keyword evidence="7" id="KW-1185">Reference proteome</keyword>
<dbReference type="SUPFAM" id="SSF53850">
    <property type="entry name" value="Periplasmic binding protein-like II"/>
    <property type="match status" value="1"/>
</dbReference>
<dbReference type="GO" id="GO:0032993">
    <property type="term" value="C:protein-DNA complex"/>
    <property type="evidence" value="ECO:0007669"/>
    <property type="project" value="TreeGrafter"/>
</dbReference>
<evidence type="ECO:0000256" key="4">
    <source>
        <dbReference type="ARBA" id="ARBA00023163"/>
    </source>
</evidence>
<dbReference type="Pfam" id="PF03466">
    <property type="entry name" value="LysR_substrate"/>
    <property type="match status" value="1"/>
</dbReference>
<dbReference type="AlphaFoldDB" id="A0A0B8ZX53"/>
<dbReference type="InterPro" id="IPR036390">
    <property type="entry name" value="WH_DNA-bd_sf"/>
</dbReference>
<dbReference type="Gene3D" id="3.40.190.10">
    <property type="entry name" value="Periplasmic binding protein-like II"/>
    <property type="match status" value="2"/>
</dbReference>
<dbReference type="GO" id="GO:0003677">
    <property type="term" value="F:DNA binding"/>
    <property type="evidence" value="ECO:0007669"/>
    <property type="project" value="UniProtKB-KW"/>
</dbReference>
<evidence type="ECO:0000259" key="5">
    <source>
        <dbReference type="PROSITE" id="PS50931"/>
    </source>
</evidence>
<keyword evidence="2" id="KW-0805">Transcription regulation</keyword>
<organism evidence="6 7">
    <name type="scientific">Brevibacterium linens</name>
    <dbReference type="NCBI Taxonomy" id="1703"/>
    <lineage>
        <taxon>Bacteria</taxon>
        <taxon>Bacillati</taxon>
        <taxon>Actinomycetota</taxon>
        <taxon>Actinomycetes</taxon>
        <taxon>Micrococcales</taxon>
        <taxon>Brevibacteriaceae</taxon>
        <taxon>Brevibacterium</taxon>
    </lineage>
</organism>
<proteinExistence type="inferred from homology"/>
<evidence type="ECO:0000313" key="7">
    <source>
        <dbReference type="Proteomes" id="UP000031488"/>
    </source>
</evidence>
<dbReference type="InterPro" id="IPR011991">
    <property type="entry name" value="ArsR-like_HTH"/>
</dbReference>
<evidence type="ECO:0000256" key="3">
    <source>
        <dbReference type="ARBA" id="ARBA00023125"/>
    </source>
</evidence>
<keyword evidence="4" id="KW-0804">Transcription</keyword>
<dbReference type="Gene3D" id="1.10.10.10">
    <property type="entry name" value="Winged helix-like DNA-binding domain superfamily/Winged helix DNA-binding domain"/>
    <property type="match status" value="1"/>
</dbReference>